<gene>
    <name evidence="1" type="ORF">SAMN02745150_00239</name>
</gene>
<dbReference type="EMBL" id="FOKY01000001">
    <property type="protein sequence ID" value="SFB69081.1"/>
    <property type="molecule type" value="Genomic_DNA"/>
</dbReference>
<proteinExistence type="predicted"/>
<accession>A0A1I1D2E1</accession>
<sequence>MNFFAGASFCMSFLALVWAYKTKTEKTHQTELEEFRSQTERLIVEFNRVASRNLSMLDDRIEELERKIRLSHKVEAVLKERFEEADKYKLLQPLRLNASSDEETPPHHPKEAFGYNDFFADEAPEINNTEISEVFEGISVRSLKNYQAGRNSDTDKQKQLIGYIRQHKNKEELLELGFSINEINLALMATQNFPEAP</sequence>
<dbReference type="RefSeq" id="WP_092317460.1">
    <property type="nucleotide sequence ID" value="NZ_FOKY01000001.1"/>
</dbReference>
<keyword evidence="2" id="KW-1185">Reference proteome</keyword>
<reference evidence="2" key="1">
    <citation type="submission" date="2016-10" db="EMBL/GenBank/DDBJ databases">
        <authorList>
            <person name="Varghese N."/>
            <person name="Submissions S."/>
        </authorList>
    </citation>
    <scope>NUCLEOTIDE SEQUENCE [LARGE SCALE GENOMIC DNA]</scope>
    <source>
        <strain evidence="2">ATCC 43811</strain>
    </source>
</reference>
<evidence type="ECO:0000313" key="2">
    <source>
        <dbReference type="Proteomes" id="UP000240042"/>
    </source>
</evidence>
<name>A0A1I1D2E1_BREAD</name>
<evidence type="ECO:0000313" key="1">
    <source>
        <dbReference type="EMBL" id="SFB69081.1"/>
    </source>
</evidence>
<dbReference type="Proteomes" id="UP000240042">
    <property type="component" value="Unassembled WGS sequence"/>
</dbReference>
<protein>
    <submittedName>
        <fullName evidence="1">Uncharacterized protein</fullName>
    </submittedName>
</protein>
<organism evidence="1 2">
    <name type="scientific">Brevinema andersonii</name>
    <dbReference type="NCBI Taxonomy" id="34097"/>
    <lineage>
        <taxon>Bacteria</taxon>
        <taxon>Pseudomonadati</taxon>
        <taxon>Spirochaetota</taxon>
        <taxon>Spirochaetia</taxon>
        <taxon>Brevinematales</taxon>
        <taxon>Brevinemataceae</taxon>
        <taxon>Brevinema</taxon>
    </lineage>
</organism>
<dbReference type="AlphaFoldDB" id="A0A1I1D2E1"/>